<comment type="similarity">
    <text evidence="1">Belongs to the sulfur carrier protein TusA family.</text>
</comment>
<reference evidence="3" key="1">
    <citation type="submission" date="2020-05" db="EMBL/GenBank/DDBJ databases">
        <authorList>
            <person name="Chiriac C."/>
            <person name="Salcher M."/>
            <person name="Ghai R."/>
            <person name="Kavagutti S V."/>
        </authorList>
    </citation>
    <scope>NUCLEOTIDE SEQUENCE</scope>
</reference>
<dbReference type="SUPFAM" id="SSF64307">
    <property type="entry name" value="SirA-like"/>
    <property type="match status" value="1"/>
</dbReference>
<evidence type="ECO:0000256" key="1">
    <source>
        <dbReference type="ARBA" id="ARBA00008984"/>
    </source>
</evidence>
<dbReference type="InterPro" id="IPR001455">
    <property type="entry name" value="TusA-like"/>
</dbReference>
<name>A0A6J6CHE9_9ZZZZ</name>
<organism evidence="3">
    <name type="scientific">freshwater metagenome</name>
    <dbReference type="NCBI Taxonomy" id="449393"/>
    <lineage>
        <taxon>unclassified sequences</taxon>
        <taxon>metagenomes</taxon>
        <taxon>ecological metagenomes</taxon>
    </lineage>
</organism>
<dbReference type="Pfam" id="PF01206">
    <property type="entry name" value="TusA"/>
    <property type="match status" value="1"/>
</dbReference>
<dbReference type="Gene3D" id="3.30.110.40">
    <property type="entry name" value="TusA-like domain"/>
    <property type="match status" value="1"/>
</dbReference>
<proteinExistence type="inferred from homology"/>
<dbReference type="PANTHER" id="PTHR33279:SF6">
    <property type="entry name" value="SULFUR CARRIER PROTEIN YEDF-RELATED"/>
    <property type="match status" value="1"/>
</dbReference>
<feature type="domain" description="UPF0033" evidence="2">
    <location>
        <begin position="10"/>
        <end position="34"/>
    </location>
</feature>
<protein>
    <submittedName>
        <fullName evidence="3">Unannotated protein</fullName>
    </submittedName>
</protein>
<sequence>MEVNNNEVELDCIGALCPTPIIQLGKAIRDLPAGATIVLKADDPATQSDISAWARMTGNSVAAIAMHTYRVTKR</sequence>
<dbReference type="PANTHER" id="PTHR33279">
    <property type="entry name" value="SULFUR CARRIER PROTEIN YEDF-RELATED"/>
    <property type="match status" value="1"/>
</dbReference>
<dbReference type="AlphaFoldDB" id="A0A6J6CHE9"/>
<dbReference type="EMBL" id="CAEZSV010000057">
    <property type="protein sequence ID" value="CAB4550861.1"/>
    <property type="molecule type" value="Genomic_DNA"/>
</dbReference>
<gene>
    <name evidence="3" type="ORF">UFOPK1506_00437</name>
</gene>
<accession>A0A6J6CHE9</accession>
<dbReference type="InterPro" id="IPR036868">
    <property type="entry name" value="TusA-like_sf"/>
</dbReference>
<evidence type="ECO:0000313" key="3">
    <source>
        <dbReference type="EMBL" id="CAB4550861.1"/>
    </source>
</evidence>
<evidence type="ECO:0000259" key="2">
    <source>
        <dbReference type="PROSITE" id="PS01148"/>
    </source>
</evidence>
<dbReference type="CDD" id="cd00291">
    <property type="entry name" value="SirA_YedF_YeeD"/>
    <property type="match status" value="1"/>
</dbReference>
<dbReference type="PROSITE" id="PS01148">
    <property type="entry name" value="UPF0033"/>
    <property type="match status" value="1"/>
</dbReference>